<protein>
    <submittedName>
        <fullName evidence="2">Uncharacterized protein</fullName>
    </submittedName>
</protein>
<feature type="region of interest" description="Disordered" evidence="1">
    <location>
        <begin position="36"/>
        <end position="90"/>
    </location>
</feature>
<accession>A0A5E4C342</accession>
<evidence type="ECO:0000256" key="1">
    <source>
        <dbReference type="SAM" id="MobiDB-lite"/>
    </source>
</evidence>
<dbReference type="Proteomes" id="UP000335636">
    <property type="component" value="Unassembled WGS sequence"/>
</dbReference>
<sequence length="135" mass="13690">ACPRVRVTVRLSVGSSLAGYTLASPSQQLIYLETRGSEPAALSSTADESRGCAPQSAASAEPRGGIRLGRASSLASPPPPPSRPALLPPRRPLLLLPLPPLLPGYSASRSGACSHFARRSARAAGGWGTPGAAAV</sequence>
<reference evidence="2" key="1">
    <citation type="submission" date="2019-04" db="EMBL/GenBank/DDBJ databases">
        <authorList>
            <person name="Alioto T."/>
            <person name="Alioto T."/>
        </authorList>
    </citation>
    <scope>NUCLEOTIDE SEQUENCE [LARGE SCALE GENOMIC DNA]</scope>
</reference>
<keyword evidence="3" id="KW-1185">Reference proteome</keyword>
<name>A0A5E4C342_MARMO</name>
<evidence type="ECO:0000313" key="3">
    <source>
        <dbReference type="Proteomes" id="UP000335636"/>
    </source>
</evidence>
<feature type="compositionally biased region" description="Pro residues" evidence="1">
    <location>
        <begin position="76"/>
        <end position="90"/>
    </location>
</feature>
<gene>
    <name evidence="2" type="ORF">MONAX_5E041677</name>
</gene>
<comment type="caution">
    <text evidence="2">The sequence shown here is derived from an EMBL/GenBank/DDBJ whole genome shotgun (WGS) entry which is preliminary data.</text>
</comment>
<feature type="non-terminal residue" evidence="2">
    <location>
        <position position="1"/>
    </location>
</feature>
<dbReference type="AlphaFoldDB" id="A0A5E4C342"/>
<organism evidence="2 3">
    <name type="scientific">Marmota monax</name>
    <name type="common">Woodchuck</name>
    <dbReference type="NCBI Taxonomy" id="9995"/>
    <lineage>
        <taxon>Eukaryota</taxon>
        <taxon>Metazoa</taxon>
        <taxon>Chordata</taxon>
        <taxon>Craniata</taxon>
        <taxon>Vertebrata</taxon>
        <taxon>Euteleostomi</taxon>
        <taxon>Mammalia</taxon>
        <taxon>Eutheria</taxon>
        <taxon>Euarchontoglires</taxon>
        <taxon>Glires</taxon>
        <taxon>Rodentia</taxon>
        <taxon>Sciuromorpha</taxon>
        <taxon>Sciuridae</taxon>
        <taxon>Xerinae</taxon>
        <taxon>Marmotini</taxon>
        <taxon>Marmota</taxon>
    </lineage>
</organism>
<evidence type="ECO:0000313" key="2">
    <source>
        <dbReference type="EMBL" id="VTJ75302.1"/>
    </source>
</evidence>
<proteinExistence type="predicted"/>
<dbReference type="EMBL" id="CABDUW010000791">
    <property type="protein sequence ID" value="VTJ75302.1"/>
    <property type="molecule type" value="Genomic_DNA"/>
</dbReference>